<dbReference type="InterPro" id="IPR051012">
    <property type="entry name" value="CellSynth/LPSAsmb/PSIAsmb"/>
</dbReference>
<dbReference type="InterPro" id="IPR019734">
    <property type="entry name" value="TPR_rpt"/>
</dbReference>
<evidence type="ECO:0000256" key="1">
    <source>
        <dbReference type="ARBA" id="ARBA00022737"/>
    </source>
</evidence>
<keyword evidence="2 3" id="KW-0802">TPR repeat</keyword>
<dbReference type="NCBIfam" id="TIGR02917">
    <property type="entry name" value="PEP_TPR_lipo"/>
    <property type="match status" value="1"/>
</dbReference>
<feature type="repeat" description="TPR" evidence="3">
    <location>
        <begin position="123"/>
        <end position="156"/>
    </location>
</feature>
<name>A0ABQ1R160_9ALTE</name>
<reference evidence="5" key="1">
    <citation type="journal article" date="2019" name="Int. J. Syst. Evol. Microbiol.">
        <title>The Global Catalogue of Microorganisms (GCM) 10K type strain sequencing project: providing services to taxonomists for standard genome sequencing and annotation.</title>
        <authorList>
            <consortium name="The Broad Institute Genomics Platform"/>
            <consortium name="The Broad Institute Genome Sequencing Center for Infectious Disease"/>
            <person name="Wu L."/>
            <person name="Ma J."/>
        </authorList>
    </citation>
    <scope>NUCLEOTIDE SEQUENCE [LARGE SCALE GENOMIC DNA]</scope>
    <source>
        <strain evidence="5">CGMCC 1.12923</strain>
    </source>
</reference>
<accession>A0ABQ1R160</accession>
<comment type="caution">
    <text evidence="4">The sequence shown here is derived from an EMBL/GenBank/DDBJ whole genome shotgun (WGS) entry which is preliminary data.</text>
</comment>
<keyword evidence="5" id="KW-1185">Reference proteome</keyword>
<dbReference type="InterPro" id="IPR011990">
    <property type="entry name" value="TPR-like_helical_dom_sf"/>
</dbReference>
<dbReference type="Pfam" id="PF13432">
    <property type="entry name" value="TPR_16"/>
    <property type="match status" value="3"/>
</dbReference>
<protein>
    <recommendedName>
        <fullName evidence="6">PEP-CTERM system TPR-repeat protein PrsT</fullName>
    </recommendedName>
</protein>
<evidence type="ECO:0000313" key="5">
    <source>
        <dbReference type="Proteomes" id="UP000614272"/>
    </source>
</evidence>
<dbReference type="SUPFAM" id="SSF48452">
    <property type="entry name" value="TPR-like"/>
    <property type="match status" value="4"/>
</dbReference>
<dbReference type="InterPro" id="IPR014266">
    <property type="entry name" value="PEP-CTERM_TPR_PrsT"/>
</dbReference>
<dbReference type="Gene3D" id="1.25.40.10">
    <property type="entry name" value="Tetratricopeptide repeat domain"/>
    <property type="match status" value="5"/>
</dbReference>
<dbReference type="Pfam" id="PF14559">
    <property type="entry name" value="TPR_19"/>
    <property type="match status" value="3"/>
</dbReference>
<dbReference type="PROSITE" id="PS50005">
    <property type="entry name" value="TPR"/>
    <property type="match status" value="2"/>
</dbReference>
<dbReference type="RefSeq" id="WP_099034614.1">
    <property type="nucleotide sequence ID" value="NZ_BMGJ01000001.1"/>
</dbReference>
<evidence type="ECO:0008006" key="6">
    <source>
        <dbReference type="Google" id="ProtNLM"/>
    </source>
</evidence>
<keyword evidence="1" id="KW-0677">Repeat</keyword>
<dbReference type="PANTHER" id="PTHR45586:SF1">
    <property type="entry name" value="LIPOPOLYSACCHARIDE ASSEMBLY PROTEIN B"/>
    <property type="match status" value="1"/>
</dbReference>
<dbReference type="PANTHER" id="PTHR45586">
    <property type="entry name" value="TPR REPEAT-CONTAINING PROTEIN PA4667"/>
    <property type="match status" value="1"/>
</dbReference>
<evidence type="ECO:0000256" key="2">
    <source>
        <dbReference type="ARBA" id="ARBA00022803"/>
    </source>
</evidence>
<feature type="repeat" description="TPR" evidence="3">
    <location>
        <begin position="467"/>
        <end position="500"/>
    </location>
</feature>
<dbReference type="EMBL" id="BMGJ01000001">
    <property type="protein sequence ID" value="GGD51446.1"/>
    <property type="molecule type" value="Genomic_DNA"/>
</dbReference>
<dbReference type="Proteomes" id="UP000614272">
    <property type="component" value="Unassembled WGS sequence"/>
</dbReference>
<proteinExistence type="predicted"/>
<evidence type="ECO:0000256" key="3">
    <source>
        <dbReference type="PROSITE-ProRule" id="PRU00339"/>
    </source>
</evidence>
<gene>
    <name evidence="4" type="ORF">GCM10011357_04190</name>
</gene>
<dbReference type="SMART" id="SM00028">
    <property type="entry name" value="TPR"/>
    <property type="match status" value="13"/>
</dbReference>
<sequence length="916" mass="101979">MGKVPSFILCCLLSTNVYADPAFDYYEAALKLAEQQDFAASEIELRNSLQHDPDYLPARLLLGDILLAEGKAAAAESAYSTALKMNADSRTVVLKLAEARLMLYRHQQVRSLLLEHPELAEQADYHYFLGQTYQAESKTEQSRALYEKALELEPLRADILTAIAESLFDGNQLDPARQQVAAALKQQPDYYPALLLSAALHRLDRQPEKALSLYQQAADVQKDNEQAVLGEVMVLTELGNLSSALTRVLAFREQYPQNPYAKLLHSTIIAQQKDDRLARQLLVDVQHQLSGIDEQNKKIKEISFLSAVVDYANGHQDTAARGFKRFIREFGDNATAYRYLSMLALQDNDLESARSYVDQALAMSATDVQLYRLAASVYRALGETDKSLSLLETGRQKFPQDPLLQQQLLEALINENQLQSALQVLRAQQGEDLKSQVMLGFLQLQNGLSEQAWETTQKLLNQHPGKVEVLQLAGELSLRAAQIPEAIRFFRQAIELAPEFKAAWLGLAGIYLNQGKVAEVEKAYTSILAFAPEDVTTVKLYADLAISNQNTPLAVRLLESVTEKDNYDANRALLELYIQDSQLGKASALLKRMMQHSRLDPKLLLARARLEENEGKLNAAAETLKAVYGLLYDDARRLQTVAHRQIDIRDLEGAGHTLARVRKLLSNGQNPDDYLIARLALAKGDAEAALTLIDQVLQQQDGDPRMLELKAYALQASGASQQALDIFATLYARQPLRQHMQRLAQLYTALGQADAATDLLEGWLEKTPEDAWAVAQLSSMAARQGDIPGAISVLENYPQLNQNPLFLNNLAYYYIDTDLQKALEYASEASGQAPQVAAFNDTLGWIHTKLGQPAQGLKLLRQAHASDSRNADILYHLAYTLAELGQLAQARKMLLEAEQIAPESPLAKQVKFMLEE</sequence>
<evidence type="ECO:0000313" key="4">
    <source>
        <dbReference type="EMBL" id="GGD51446.1"/>
    </source>
</evidence>
<organism evidence="4 5">
    <name type="scientific">Lacimicrobium alkaliphilum</name>
    <dbReference type="NCBI Taxonomy" id="1526571"/>
    <lineage>
        <taxon>Bacteria</taxon>
        <taxon>Pseudomonadati</taxon>
        <taxon>Pseudomonadota</taxon>
        <taxon>Gammaproteobacteria</taxon>
        <taxon>Alteromonadales</taxon>
        <taxon>Alteromonadaceae</taxon>
        <taxon>Lacimicrobium</taxon>
    </lineage>
</organism>